<feature type="transmembrane region" description="Helical" evidence="1">
    <location>
        <begin position="28"/>
        <end position="46"/>
    </location>
</feature>
<keyword evidence="1" id="KW-1133">Transmembrane helix</keyword>
<protein>
    <submittedName>
        <fullName evidence="2">Uncharacterized protein</fullName>
    </submittedName>
</protein>
<dbReference type="EMBL" id="FNCF01000002">
    <property type="protein sequence ID" value="SDF86083.1"/>
    <property type="molecule type" value="Genomic_DNA"/>
</dbReference>
<keyword evidence="1" id="KW-0812">Transmembrane</keyword>
<dbReference type="AlphaFoldDB" id="A0A1G7PIL5"/>
<accession>A0A1G7PIL5</accession>
<keyword evidence="1" id="KW-0472">Membrane</keyword>
<reference evidence="3" key="1">
    <citation type="submission" date="2016-10" db="EMBL/GenBank/DDBJ databases">
        <authorList>
            <person name="Varghese N."/>
            <person name="Submissions S."/>
        </authorList>
    </citation>
    <scope>NUCLEOTIDE SEQUENCE [LARGE SCALE GENOMIC DNA]</scope>
    <source>
        <strain evidence="3">DSM 44526</strain>
    </source>
</reference>
<dbReference type="Proteomes" id="UP000198863">
    <property type="component" value="Unassembled WGS sequence"/>
</dbReference>
<name>A0A1G7PIL5_9ACTN</name>
<evidence type="ECO:0000313" key="2">
    <source>
        <dbReference type="EMBL" id="SDF86083.1"/>
    </source>
</evidence>
<keyword evidence="3" id="KW-1185">Reference proteome</keyword>
<evidence type="ECO:0000313" key="3">
    <source>
        <dbReference type="Proteomes" id="UP000198863"/>
    </source>
</evidence>
<organism evidence="2 3">
    <name type="scientific">Klenkia brasiliensis</name>
    <dbReference type="NCBI Taxonomy" id="333142"/>
    <lineage>
        <taxon>Bacteria</taxon>
        <taxon>Bacillati</taxon>
        <taxon>Actinomycetota</taxon>
        <taxon>Actinomycetes</taxon>
        <taxon>Geodermatophilales</taxon>
        <taxon>Geodermatophilaceae</taxon>
        <taxon>Klenkia</taxon>
    </lineage>
</organism>
<sequence length="59" mass="6370">MAGGIFYLLMTVWFRSSADAGWDWTRALGPTIGLVVVWFVIGLLTGRRSSGKTGPSGPR</sequence>
<proteinExistence type="predicted"/>
<evidence type="ECO:0000256" key="1">
    <source>
        <dbReference type="SAM" id="Phobius"/>
    </source>
</evidence>
<gene>
    <name evidence="2" type="ORF">SAMN05660324_1105</name>
</gene>